<dbReference type="EMBL" id="LUCM01004970">
    <property type="protein sequence ID" value="KAA0193526.1"/>
    <property type="molecule type" value="Genomic_DNA"/>
</dbReference>
<comment type="caution">
    <text evidence="3">The sequence shown here is derived from an EMBL/GenBank/DDBJ whole genome shotgun (WGS) entry which is preliminary data.</text>
</comment>
<evidence type="ECO:0000259" key="1">
    <source>
        <dbReference type="Pfam" id="PF05773"/>
    </source>
</evidence>
<proteinExistence type="predicted"/>
<dbReference type="InterPro" id="IPR010541">
    <property type="entry name" value="Prp3_C"/>
</dbReference>
<name>A0A8E0RX53_9TREM</name>
<dbReference type="Pfam" id="PF05773">
    <property type="entry name" value="RWD"/>
    <property type="match status" value="1"/>
</dbReference>
<dbReference type="PANTHER" id="PTHR15955">
    <property type="entry name" value="RWD DOMAIN CONTAINING PROTEIN 2"/>
    <property type="match status" value="1"/>
</dbReference>
<feature type="domain" description="Small nuclear ribonucleoprotein Prp3 C-terminal" evidence="2">
    <location>
        <begin position="161"/>
        <end position="224"/>
    </location>
</feature>
<dbReference type="Gene3D" id="3.10.110.10">
    <property type="entry name" value="Ubiquitin Conjugating Enzyme"/>
    <property type="match status" value="1"/>
</dbReference>
<accession>A0A8E0RX53</accession>
<protein>
    <submittedName>
        <fullName evidence="3">RWD domain-containing protein 2B</fullName>
    </submittedName>
</protein>
<dbReference type="InterPro" id="IPR017359">
    <property type="entry name" value="Phi-like"/>
</dbReference>
<dbReference type="AlphaFoldDB" id="A0A8E0RX53"/>
<dbReference type="Proteomes" id="UP000728185">
    <property type="component" value="Unassembled WGS sequence"/>
</dbReference>
<dbReference type="InterPro" id="IPR006575">
    <property type="entry name" value="RWD_dom"/>
</dbReference>
<dbReference type="PIRSF" id="PIRSF038021">
    <property type="entry name" value="UCP038021_RWDD2"/>
    <property type="match status" value="1"/>
</dbReference>
<dbReference type="SUPFAM" id="SSF54495">
    <property type="entry name" value="UBC-like"/>
    <property type="match status" value="1"/>
</dbReference>
<sequence>MDPHEAREAEIELLKSMYTVGKELIFHDQPSVDFIDSRSPNLKYYSVNRSVDFTLKLDNKAELSVQLPDGYPSGDSENPIPPLITVRLLSTTSGSNVNERKFASRFSEWLDNAASEGEPVICSAIDWLLNELNQQPISVPEVANAAETKSANIADSVVCLWIVSHHIRSPIKRKLIQEWAVELNLGGVSMPGRPGIVVAEGEAQKADEYWRRLRGLQWKHIQLRDREVFGTESYRNLRFTDGFQEVFLSHESRFVWLHNRGITSDQFTLVFGIPGRLPQSACDN</sequence>
<dbReference type="InterPro" id="IPR059181">
    <property type="entry name" value="RWDD2A-B_C"/>
</dbReference>
<gene>
    <name evidence="3" type="ORF">FBUS_03257</name>
</gene>
<dbReference type="Pfam" id="PF06544">
    <property type="entry name" value="Prp3_C"/>
    <property type="match status" value="1"/>
</dbReference>
<dbReference type="CDD" id="cd24163">
    <property type="entry name" value="RWDD2_C"/>
    <property type="match status" value="1"/>
</dbReference>
<reference evidence="3" key="1">
    <citation type="submission" date="2019-05" db="EMBL/GenBank/DDBJ databases">
        <title>Annotation for the trematode Fasciolopsis buski.</title>
        <authorList>
            <person name="Choi Y.-J."/>
        </authorList>
    </citation>
    <scope>NUCLEOTIDE SEQUENCE</scope>
    <source>
        <strain evidence="3">HT</strain>
        <tissue evidence="3">Whole worm</tissue>
    </source>
</reference>
<keyword evidence="4" id="KW-1185">Reference proteome</keyword>
<organism evidence="3 4">
    <name type="scientific">Fasciolopsis buskii</name>
    <dbReference type="NCBI Taxonomy" id="27845"/>
    <lineage>
        <taxon>Eukaryota</taxon>
        <taxon>Metazoa</taxon>
        <taxon>Spiralia</taxon>
        <taxon>Lophotrochozoa</taxon>
        <taxon>Platyhelminthes</taxon>
        <taxon>Trematoda</taxon>
        <taxon>Digenea</taxon>
        <taxon>Plagiorchiida</taxon>
        <taxon>Echinostomata</taxon>
        <taxon>Echinostomatoidea</taxon>
        <taxon>Fasciolidae</taxon>
        <taxon>Fasciolopsis</taxon>
    </lineage>
</organism>
<dbReference type="PANTHER" id="PTHR15955:SF8">
    <property type="entry name" value="RWD DOMAIN-CONTAINING PROTEIN 2B-RELATED"/>
    <property type="match status" value="1"/>
</dbReference>
<dbReference type="InterPro" id="IPR016135">
    <property type="entry name" value="UBQ-conjugating_enzyme/RWD"/>
</dbReference>
<evidence type="ECO:0000313" key="4">
    <source>
        <dbReference type="Proteomes" id="UP000728185"/>
    </source>
</evidence>
<feature type="domain" description="RWD" evidence="1">
    <location>
        <begin position="5"/>
        <end position="131"/>
    </location>
</feature>
<dbReference type="OrthoDB" id="432412at2759"/>
<evidence type="ECO:0000259" key="2">
    <source>
        <dbReference type="Pfam" id="PF06544"/>
    </source>
</evidence>
<evidence type="ECO:0000313" key="3">
    <source>
        <dbReference type="EMBL" id="KAA0193526.1"/>
    </source>
</evidence>